<dbReference type="STRING" id="387005.A0A183I2J9"/>
<sequence>MWRRGGKGALVMGRAQFEYDEVGNTFYYVLVSFYALILIPATFFFWPSSKLGWYFIKNFFLFGCKINFDYKTERKEYCYCGGCIEKRIKAEAKRPWRRTKKFLTFLALALAWIIFFIIVRKVTQIEVEHTEYDPYAILGIDQVIFFCILFQILDFLCFKIYDFSFIEFLLAIY</sequence>
<dbReference type="AlphaFoldDB" id="A0A183I2J9"/>
<evidence type="ECO:0000256" key="1">
    <source>
        <dbReference type="SAM" id="Phobius"/>
    </source>
</evidence>
<keyword evidence="3" id="KW-1185">Reference proteome</keyword>
<proteinExistence type="predicted"/>
<reference evidence="4" key="1">
    <citation type="submission" date="2016-06" db="UniProtKB">
        <authorList>
            <consortium name="WormBaseParasite"/>
        </authorList>
    </citation>
    <scope>IDENTIFICATION</scope>
</reference>
<dbReference type="Proteomes" id="UP000267606">
    <property type="component" value="Unassembled WGS sequence"/>
</dbReference>
<dbReference type="GO" id="GO:0031207">
    <property type="term" value="C:Sec62/Sec63 complex"/>
    <property type="evidence" value="ECO:0007669"/>
    <property type="project" value="TreeGrafter"/>
</dbReference>
<feature type="transmembrane region" description="Helical" evidence="1">
    <location>
        <begin position="135"/>
        <end position="158"/>
    </location>
</feature>
<evidence type="ECO:0000313" key="3">
    <source>
        <dbReference type="Proteomes" id="UP000267606"/>
    </source>
</evidence>
<dbReference type="PANTHER" id="PTHR24075:SF0">
    <property type="entry name" value="TRANSLOCATION PROTEIN SEC63 HOMOLOG"/>
    <property type="match status" value="1"/>
</dbReference>
<organism evidence="4">
    <name type="scientific">Onchocerca flexuosa</name>
    <dbReference type="NCBI Taxonomy" id="387005"/>
    <lineage>
        <taxon>Eukaryota</taxon>
        <taxon>Metazoa</taxon>
        <taxon>Ecdysozoa</taxon>
        <taxon>Nematoda</taxon>
        <taxon>Chromadorea</taxon>
        <taxon>Rhabditida</taxon>
        <taxon>Spirurina</taxon>
        <taxon>Spiruromorpha</taxon>
        <taxon>Filarioidea</taxon>
        <taxon>Onchocercidae</taxon>
        <taxon>Onchocerca</taxon>
    </lineage>
</organism>
<dbReference type="GO" id="GO:0003723">
    <property type="term" value="F:RNA binding"/>
    <property type="evidence" value="ECO:0007669"/>
    <property type="project" value="TreeGrafter"/>
</dbReference>
<accession>A0A183I2J9</accession>
<keyword evidence="1" id="KW-0812">Transmembrane</keyword>
<reference evidence="2 3" key="2">
    <citation type="submission" date="2018-11" db="EMBL/GenBank/DDBJ databases">
        <authorList>
            <consortium name="Pathogen Informatics"/>
        </authorList>
    </citation>
    <scope>NUCLEOTIDE SEQUENCE [LARGE SCALE GENOMIC DNA]</scope>
</reference>
<dbReference type="GO" id="GO:0006614">
    <property type="term" value="P:SRP-dependent cotranslational protein targeting to membrane"/>
    <property type="evidence" value="ECO:0007669"/>
    <property type="project" value="TreeGrafter"/>
</dbReference>
<dbReference type="EMBL" id="UZAJ01040500">
    <property type="protein sequence ID" value="VDP15129.1"/>
    <property type="molecule type" value="Genomic_DNA"/>
</dbReference>
<keyword evidence="1" id="KW-0472">Membrane</keyword>
<name>A0A183I2J9_9BILA</name>
<feature type="transmembrane region" description="Helical" evidence="1">
    <location>
        <begin position="26"/>
        <end position="46"/>
    </location>
</feature>
<dbReference type="GO" id="GO:0006620">
    <property type="term" value="P:post-translational protein targeting to endoplasmic reticulum membrane"/>
    <property type="evidence" value="ECO:0007669"/>
    <property type="project" value="TreeGrafter"/>
</dbReference>
<feature type="transmembrane region" description="Helical" evidence="1">
    <location>
        <begin position="102"/>
        <end position="123"/>
    </location>
</feature>
<evidence type="ECO:0000313" key="2">
    <source>
        <dbReference type="EMBL" id="VDP15129.1"/>
    </source>
</evidence>
<evidence type="ECO:0000313" key="4">
    <source>
        <dbReference type="WBParaSite" id="OFLC_0001396201-mRNA-1"/>
    </source>
</evidence>
<gene>
    <name evidence="2" type="ORF">OFLC_LOCUS13961</name>
</gene>
<dbReference type="PANTHER" id="PTHR24075">
    <property type="entry name" value="SEC63 DOMAIN-CONTAINING"/>
    <property type="match status" value="1"/>
</dbReference>
<protein>
    <submittedName>
        <fullName evidence="4">7TM_GPCR_Srx domain-containing protein</fullName>
    </submittedName>
</protein>
<dbReference type="GO" id="GO:0008320">
    <property type="term" value="F:protein transmembrane transporter activity"/>
    <property type="evidence" value="ECO:0007669"/>
    <property type="project" value="TreeGrafter"/>
</dbReference>
<keyword evidence="1" id="KW-1133">Transmembrane helix</keyword>
<dbReference type="WBParaSite" id="OFLC_0001396201-mRNA-1">
    <property type="protein sequence ID" value="OFLC_0001396201-mRNA-1"/>
    <property type="gene ID" value="OFLC_0001396201"/>
</dbReference>